<organism evidence="2 3">
    <name type="scientific">Phyllostomus discolor</name>
    <name type="common">pale spear-nosed bat</name>
    <dbReference type="NCBI Taxonomy" id="89673"/>
    <lineage>
        <taxon>Eukaryota</taxon>
        <taxon>Metazoa</taxon>
        <taxon>Chordata</taxon>
        <taxon>Craniata</taxon>
        <taxon>Vertebrata</taxon>
        <taxon>Euteleostomi</taxon>
        <taxon>Mammalia</taxon>
        <taxon>Eutheria</taxon>
        <taxon>Laurasiatheria</taxon>
        <taxon>Chiroptera</taxon>
        <taxon>Yangochiroptera</taxon>
        <taxon>Phyllostomidae</taxon>
        <taxon>Phyllostominae</taxon>
        <taxon>Phyllostomus</taxon>
    </lineage>
</organism>
<name>A0A834DFX3_9CHIR</name>
<dbReference type="Proteomes" id="UP000664940">
    <property type="component" value="Unassembled WGS sequence"/>
</dbReference>
<evidence type="ECO:0000256" key="1">
    <source>
        <dbReference type="SAM" id="MobiDB-lite"/>
    </source>
</evidence>
<evidence type="ECO:0000313" key="2">
    <source>
        <dbReference type="EMBL" id="KAF6078401.1"/>
    </source>
</evidence>
<dbReference type="AlphaFoldDB" id="A0A834DFX3"/>
<sequence length="129" mass="13507">MPVRVLLVLLQARRRPRLPQGLALSPGTPTASTPQVREEGPYLSWAHGDGCGLGLGGRSLTVLWSEPCPCSVSQTVRAECCGALRSSSDGLSRGAPPGSGEGGRPPPLQVFQLALAHFPLGWFPVIVSV</sequence>
<feature type="region of interest" description="Disordered" evidence="1">
    <location>
        <begin position="85"/>
        <end position="106"/>
    </location>
</feature>
<dbReference type="EMBL" id="JABVXQ010000014">
    <property type="protein sequence ID" value="KAF6078401.1"/>
    <property type="molecule type" value="Genomic_DNA"/>
</dbReference>
<proteinExistence type="predicted"/>
<accession>A0A834DFX3</accession>
<protein>
    <submittedName>
        <fullName evidence="2">Uncharacterized protein</fullName>
    </submittedName>
</protein>
<comment type="caution">
    <text evidence="2">The sequence shown here is derived from an EMBL/GenBank/DDBJ whole genome shotgun (WGS) entry which is preliminary data.</text>
</comment>
<evidence type="ECO:0000313" key="3">
    <source>
        <dbReference type="Proteomes" id="UP000664940"/>
    </source>
</evidence>
<reference evidence="2 3" key="1">
    <citation type="journal article" date="2020" name="Nature">
        <title>Six reference-quality genomes reveal evolution of bat adaptations.</title>
        <authorList>
            <person name="Jebb D."/>
            <person name="Huang Z."/>
            <person name="Pippel M."/>
            <person name="Hughes G.M."/>
            <person name="Lavrichenko K."/>
            <person name="Devanna P."/>
            <person name="Winkler S."/>
            <person name="Jermiin L.S."/>
            <person name="Skirmuntt E.C."/>
            <person name="Katzourakis A."/>
            <person name="Burkitt-Gray L."/>
            <person name="Ray D.A."/>
            <person name="Sullivan K.A.M."/>
            <person name="Roscito J.G."/>
            <person name="Kirilenko B.M."/>
            <person name="Davalos L.M."/>
            <person name="Corthals A.P."/>
            <person name="Power M.L."/>
            <person name="Jones G."/>
            <person name="Ransome R.D."/>
            <person name="Dechmann D.K.N."/>
            <person name="Locatelli A.G."/>
            <person name="Puechmaille S.J."/>
            <person name="Fedrigo O."/>
            <person name="Jarvis E.D."/>
            <person name="Hiller M."/>
            <person name="Vernes S.C."/>
            <person name="Myers E.W."/>
            <person name="Teeling E.C."/>
        </authorList>
    </citation>
    <scope>NUCLEOTIDE SEQUENCE [LARGE SCALE GENOMIC DNA]</scope>
    <source>
        <strain evidence="2">Bat1K_MPI-CBG_1</strain>
    </source>
</reference>
<gene>
    <name evidence="2" type="ORF">HJG60_009238</name>
</gene>